<dbReference type="InterPro" id="IPR000917">
    <property type="entry name" value="Sulfatase_N"/>
</dbReference>
<dbReference type="Gene3D" id="3.40.720.10">
    <property type="entry name" value="Alkaline Phosphatase, subunit A"/>
    <property type="match status" value="1"/>
</dbReference>
<organism evidence="5 6">
    <name type="scientific">Sphingobacterium corticibacterium</name>
    <dbReference type="NCBI Taxonomy" id="2484746"/>
    <lineage>
        <taxon>Bacteria</taxon>
        <taxon>Pseudomonadati</taxon>
        <taxon>Bacteroidota</taxon>
        <taxon>Sphingobacteriia</taxon>
        <taxon>Sphingobacteriales</taxon>
        <taxon>Sphingobacteriaceae</taxon>
        <taxon>Sphingobacterium</taxon>
    </lineage>
</organism>
<dbReference type="Pfam" id="PF00884">
    <property type="entry name" value="Sulfatase"/>
    <property type="match status" value="1"/>
</dbReference>
<dbReference type="PANTHER" id="PTHR43751:SF6">
    <property type="entry name" value="N-ACETYLGALACTOSAMINE-6-O-SULFATASE"/>
    <property type="match status" value="1"/>
</dbReference>
<reference evidence="5 6" key="1">
    <citation type="submission" date="2019-02" db="EMBL/GenBank/DDBJ databases">
        <authorList>
            <person name="Li Y."/>
        </authorList>
    </citation>
    <scope>NUCLEOTIDE SEQUENCE [LARGE SCALE GENOMIC DNA]</scope>
    <source>
        <strain evidence="5 6">30C10-4-7</strain>
    </source>
</reference>
<name>A0A4Q6XFE9_9SPHI</name>
<accession>A0A4Q6XFE9</accession>
<dbReference type="Proteomes" id="UP000292855">
    <property type="component" value="Unassembled WGS sequence"/>
</dbReference>
<comment type="caution">
    <text evidence="5">The sequence shown here is derived from an EMBL/GenBank/DDBJ whole genome shotgun (WGS) entry which is preliminary data.</text>
</comment>
<dbReference type="Gene3D" id="3.30.1120.10">
    <property type="match status" value="1"/>
</dbReference>
<dbReference type="SUPFAM" id="SSF53649">
    <property type="entry name" value="Alkaline phosphatase-like"/>
    <property type="match status" value="1"/>
</dbReference>
<proteinExistence type="inferred from homology"/>
<evidence type="ECO:0000259" key="4">
    <source>
        <dbReference type="Pfam" id="PF00884"/>
    </source>
</evidence>
<evidence type="ECO:0000313" key="5">
    <source>
        <dbReference type="EMBL" id="RZF58590.1"/>
    </source>
</evidence>
<gene>
    <name evidence="5" type="ORF">EWE74_17120</name>
</gene>
<keyword evidence="6" id="KW-1185">Reference proteome</keyword>
<dbReference type="GO" id="GO:0016787">
    <property type="term" value="F:hydrolase activity"/>
    <property type="evidence" value="ECO:0007669"/>
    <property type="project" value="UniProtKB-KW"/>
</dbReference>
<evidence type="ECO:0000256" key="1">
    <source>
        <dbReference type="ARBA" id="ARBA00008779"/>
    </source>
</evidence>
<dbReference type="PROSITE" id="PS00523">
    <property type="entry name" value="SULFATASE_1"/>
    <property type="match status" value="1"/>
</dbReference>
<dbReference type="EMBL" id="SGIT01000004">
    <property type="protein sequence ID" value="RZF58590.1"/>
    <property type="molecule type" value="Genomic_DNA"/>
</dbReference>
<protein>
    <submittedName>
        <fullName evidence="5">Arylsulfatase</fullName>
    </submittedName>
</protein>
<evidence type="ECO:0000256" key="2">
    <source>
        <dbReference type="ARBA" id="ARBA00022801"/>
    </source>
</evidence>
<dbReference type="InterPro" id="IPR052701">
    <property type="entry name" value="GAG_Ulvan_Degrading_Sulfatases"/>
</dbReference>
<dbReference type="InterPro" id="IPR024607">
    <property type="entry name" value="Sulfatase_CS"/>
</dbReference>
<dbReference type="InterPro" id="IPR017850">
    <property type="entry name" value="Alkaline_phosphatase_core_sf"/>
</dbReference>
<dbReference type="PANTHER" id="PTHR43751">
    <property type="entry name" value="SULFATASE"/>
    <property type="match status" value="1"/>
</dbReference>
<evidence type="ECO:0000256" key="3">
    <source>
        <dbReference type="SAM" id="SignalP"/>
    </source>
</evidence>
<dbReference type="AlphaFoldDB" id="A0A4Q6XFE9"/>
<evidence type="ECO:0000313" key="6">
    <source>
        <dbReference type="Proteomes" id="UP000292855"/>
    </source>
</evidence>
<keyword evidence="3" id="KW-0732">Signal</keyword>
<sequence>MKQSFFIKRTASILLLVTISSMVSFGQSNTKPNIIFILADDLGYGDLSVYGGKVQTPNIDRLAHNGILFTNGHSSAATCTPSRYSLVTGEYAWRKQGTGIARGNASLIIDPERTTIADIFHKAGYTNAVIGKWHLGLGPEEGPDWNRDVKPGPLELGFDYSFIIPATGDRVPCVFVENHRVANLDTKDPITVSYDEPIPDEPTYENNPELIKVQSSHGHNQAIVNGIGRIGYMKGGQSALWDDKNIAAVLAAKASAFLETNMSTPFFLYFATHDIHVPRTPHTKFLGKSGLGVRGDAILQLDWTVGQITKTLDHLGLAQKTLIIFSSDNGPVLDDGYVDEAVEKLGDHQPAGALRGNKYSVFEGGTRVPLIISWPGVTAPRTESDALVGQIDFFSSFASLVDQQLVEGDAPDSENVIEAFLGQSKTGRTELVKQAGALAIIKGDWKFIESARTANSNRQKELGRSTEPQLYNLKNDIGETTNLATENPEIVESLGNLLDSIKVSSHASQTNNFN</sequence>
<feature type="domain" description="Sulfatase N-terminal" evidence="4">
    <location>
        <begin position="32"/>
        <end position="401"/>
    </location>
</feature>
<dbReference type="OrthoDB" id="9764377at2"/>
<keyword evidence="2" id="KW-0378">Hydrolase</keyword>
<comment type="similarity">
    <text evidence="1">Belongs to the sulfatase family.</text>
</comment>
<feature type="signal peptide" evidence="3">
    <location>
        <begin position="1"/>
        <end position="26"/>
    </location>
</feature>
<feature type="chain" id="PRO_5020303841" evidence="3">
    <location>
        <begin position="27"/>
        <end position="514"/>
    </location>
</feature>
<dbReference type="CDD" id="cd16143">
    <property type="entry name" value="ARS_like"/>
    <property type="match status" value="1"/>
</dbReference>